<name>A0A7X2MWL0_9CLOT</name>
<gene>
    <name evidence="1" type="ORF">FYJ33_03045</name>
</gene>
<reference evidence="1 2" key="1">
    <citation type="submission" date="2019-08" db="EMBL/GenBank/DDBJ databases">
        <title>In-depth cultivation of the pig gut microbiome towards novel bacterial diversity and tailored functional studies.</title>
        <authorList>
            <person name="Wylensek D."/>
            <person name="Hitch T.C.A."/>
            <person name="Clavel T."/>
        </authorList>
    </citation>
    <scope>NUCLEOTIDE SEQUENCE [LARGE SCALE GENOMIC DNA]</scope>
    <source>
        <strain evidence="1 2">WCA-383-APC-5B</strain>
    </source>
</reference>
<keyword evidence="2" id="KW-1185">Reference proteome</keyword>
<sequence length="111" mass="12962">MSRGFVVKGKDTAVFLQDKLSEMGLTPKEYNEFIVYWLPKMQDNPYNLITFQGKSYTNSAKLKVDPKPDSVLRVFMAYKKLNKPVEIEKPDIKEFHRRGFTVVEWGGREVK</sequence>
<evidence type="ECO:0000313" key="1">
    <source>
        <dbReference type="EMBL" id="MSR90418.1"/>
    </source>
</evidence>
<protein>
    <submittedName>
        <fullName evidence="1">Uncharacterized protein</fullName>
    </submittedName>
</protein>
<dbReference type="Proteomes" id="UP000460287">
    <property type="component" value="Unassembled WGS sequence"/>
</dbReference>
<accession>A0A7X2MWL0</accession>
<proteinExistence type="predicted"/>
<dbReference type="AlphaFoldDB" id="A0A7X2MWL0"/>
<comment type="caution">
    <text evidence="1">The sequence shown here is derived from an EMBL/GenBank/DDBJ whole genome shotgun (WGS) entry which is preliminary data.</text>
</comment>
<organism evidence="1 2">
    <name type="scientific">Inconstantimicrobium porci</name>
    <dbReference type="NCBI Taxonomy" id="2652291"/>
    <lineage>
        <taxon>Bacteria</taxon>
        <taxon>Bacillati</taxon>
        <taxon>Bacillota</taxon>
        <taxon>Clostridia</taxon>
        <taxon>Eubacteriales</taxon>
        <taxon>Clostridiaceae</taxon>
        <taxon>Inconstantimicrobium</taxon>
    </lineage>
</organism>
<dbReference type="EMBL" id="VULX01000002">
    <property type="protein sequence ID" value="MSR90418.1"/>
    <property type="molecule type" value="Genomic_DNA"/>
</dbReference>
<evidence type="ECO:0000313" key="2">
    <source>
        <dbReference type="Proteomes" id="UP000460287"/>
    </source>
</evidence>
<dbReference type="RefSeq" id="WP_154530302.1">
    <property type="nucleotide sequence ID" value="NZ_JAQXTV010000122.1"/>
</dbReference>